<organism evidence="1 2">
    <name type="scientific">Brevundimonas phage vB_BpoS-Domovoi</name>
    <dbReference type="NCBI Taxonomy" id="2948598"/>
    <lineage>
        <taxon>Viruses</taxon>
        <taxon>Duplodnaviria</taxon>
        <taxon>Heunggongvirae</taxon>
        <taxon>Uroviricota</taxon>
        <taxon>Caudoviricetes</taxon>
        <taxon>Jeanschmidtviridae</taxon>
        <taxon>Marchewkavirus</taxon>
        <taxon>Marchewkavirus domovoi</taxon>
    </lineage>
</organism>
<evidence type="ECO:0000313" key="1">
    <source>
        <dbReference type="EMBL" id="USN14660.1"/>
    </source>
</evidence>
<keyword evidence="2" id="KW-1185">Reference proteome</keyword>
<dbReference type="EMBL" id="ON529855">
    <property type="protein sequence ID" value="USN14660.1"/>
    <property type="molecule type" value="Genomic_DNA"/>
</dbReference>
<proteinExistence type="predicted"/>
<reference evidence="1 2" key="1">
    <citation type="submission" date="2022-05" db="EMBL/GenBank/DDBJ databases">
        <authorList>
            <person name="Friedrich I."/>
            <person name="Poehlein A."/>
            <person name="Schneider D."/>
            <person name="Hertel R."/>
            <person name="Daniel R."/>
        </authorList>
    </citation>
    <scope>NUCLEOTIDE SEQUENCE [LARGE SCALE GENOMIC DNA]</scope>
</reference>
<sequence length="128" mass="14274">MGLSYREFVGRICADGEAEVGLAYTDPYKRAGALRGFSEARETVDADDLKGLLASARQDTEDAKRRAQDGGDDERLVAQYWFARLRDQQLEWVANVVSASRYNMRLPVIVPPTQRAWAKAAEILGRAP</sequence>
<evidence type="ECO:0000313" key="2">
    <source>
        <dbReference type="Proteomes" id="UP001057221"/>
    </source>
</evidence>
<gene>
    <name evidence="1" type="ORF">DOMOVOI_01860</name>
</gene>
<dbReference type="Proteomes" id="UP001057221">
    <property type="component" value="Segment"/>
</dbReference>
<accession>A0A9E7MR83</accession>
<protein>
    <submittedName>
        <fullName evidence="1">Uncharacterized protein</fullName>
    </submittedName>
</protein>
<name>A0A9E7MR83_9CAUD</name>